<evidence type="ECO:0000313" key="2">
    <source>
        <dbReference type="EMBL" id="EYU16833.1"/>
    </source>
</evidence>
<gene>
    <name evidence="2" type="ORF">BA1DRAFT_00576</name>
</gene>
<dbReference type="Proteomes" id="UP000023464">
    <property type="component" value="Unassembled WGS sequence"/>
</dbReference>
<reference evidence="2 3" key="1">
    <citation type="submission" date="2014-03" db="EMBL/GenBank/DDBJ databases">
        <title>Draft Genome of Photorhabdus luminescens BA1, an Egyptian Isolate.</title>
        <authorList>
            <person name="Ghazal S."/>
            <person name="Hurst S.G.IV."/>
            <person name="Morris K."/>
            <person name="Thomas K."/>
            <person name="Tisa L.S."/>
        </authorList>
    </citation>
    <scope>NUCLEOTIDE SEQUENCE [LARGE SCALE GENOMIC DNA]</scope>
    <source>
        <strain evidence="2 3">BA1</strain>
    </source>
</reference>
<dbReference type="RefSeq" id="WP_036775917.1">
    <property type="nucleotide sequence ID" value="NZ_JFGV01000006.1"/>
</dbReference>
<dbReference type="InterPro" id="IPR009420">
    <property type="entry name" value="FlhE"/>
</dbReference>
<keyword evidence="1" id="KW-0732">Signal</keyword>
<dbReference type="EMBL" id="JFGV01000006">
    <property type="protein sequence ID" value="EYU16833.1"/>
    <property type="molecule type" value="Genomic_DNA"/>
</dbReference>
<organism evidence="2 3">
    <name type="scientific">Photorhabdus aegyptia</name>
    <dbReference type="NCBI Taxonomy" id="2805098"/>
    <lineage>
        <taxon>Bacteria</taxon>
        <taxon>Pseudomonadati</taxon>
        <taxon>Pseudomonadota</taxon>
        <taxon>Gammaproteobacteria</taxon>
        <taxon>Enterobacterales</taxon>
        <taxon>Morganellaceae</taxon>
        <taxon>Photorhabdus</taxon>
    </lineage>
</organism>
<sequence length="140" mass="15039">MAMKLKKILGIGSALLLTMFSQTVAAASGSYHSSVVLPTLYSKNFLETVNVPIVGSPPATGKITNVSWTWNVVGWPQNLSVYLCQGNISSCVDISRTRRMSTAAFNNRSPAQQFLFALKVGNGNVMPIAGQTGEITVSWE</sequence>
<keyword evidence="3" id="KW-1185">Reference proteome</keyword>
<keyword evidence="2" id="KW-0969">Cilium</keyword>
<comment type="caution">
    <text evidence="2">The sequence shown here is derived from an EMBL/GenBank/DDBJ whole genome shotgun (WGS) entry which is preliminary data.</text>
</comment>
<feature type="signal peptide" evidence="1">
    <location>
        <begin position="1"/>
        <end position="26"/>
    </location>
</feature>
<accession>A0A022PPM3</accession>
<evidence type="ECO:0000313" key="3">
    <source>
        <dbReference type="Proteomes" id="UP000023464"/>
    </source>
</evidence>
<keyword evidence="2" id="KW-0966">Cell projection</keyword>
<proteinExistence type="predicted"/>
<dbReference type="Pfam" id="PF06366">
    <property type="entry name" value="FlhE"/>
    <property type="match status" value="1"/>
</dbReference>
<evidence type="ECO:0000256" key="1">
    <source>
        <dbReference type="SAM" id="SignalP"/>
    </source>
</evidence>
<dbReference type="PATRIC" id="fig|1393736.3.peg.580"/>
<name>A0A022PPM3_9GAMM</name>
<keyword evidence="2" id="KW-0282">Flagellum</keyword>
<feature type="chain" id="PRO_5001506569" evidence="1">
    <location>
        <begin position="27"/>
        <end position="140"/>
    </location>
</feature>
<protein>
    <submittedName>
        <fullName evidence="2">Flagellar protein FlhE</fullName>
    </submittedName>
</protein>
<dbReference type="AlphaFoldDB" id="A0A022PPM3"/>